<dbReference type="CDD" id="cd05213">
    <property type="entry name" value="NAD_bind_Glutamyl_tRNA_reduct"/>
    <property type="match status" value="1"/>
</dbReference>
<dbReference type="KEGG" id="dhy:DESAM_22286"/>
<dbReference type="EMBL" id="FO203522">
    <property type="protein sequence ID" value="CCO24553.1"/>
    <property type="molecule type" value="Genomic_DNA"/>
</dbReference>
<feature type="domain" description="Quinate/shikimate 5-dehydrogenase/glutamyl-tRNA reductase" evidence="16">
    <location>
        <begin position="169"/>
        <end position="304"/>
    </location>
</feature>
<evidence type="ECO:0000256" key="4">
    <source>
        <dbReference type="ARBA" id="ARBA00022857"/>
    </source>
</evidence>
<dbReference type="PROSITE" id="PS00747">
    <property type="entry name" value="GLUTR"/>
    <property type="match status" value="1"/>
</dbReference>
<dbReference type="Pfam" id="PF05201">
    <property type="entry name" value="GlutR_N"/>
    <property type="match status" value="1"/>
</dbReference>
<dbReference type="NCBIfam" id="TIGR01035">
    <property type="entry name" value="hemA"/>
    <property type="match status" value="1"/>
</dbReference>
<comment type="pathway">
    <text evidence="1 9 14">Porphyrin-containing compound metabolism; protoporphyrin-IX biosynthesis; 5-aminolevulinate from L-glutamyl-tRNA(Glu): step 1/2.</text>
</comment>
<evidence type="ECO:0000256" key="11">
    <source>
        <dbReference type="PIRSR" id="PIRSR000445-2"/>
    </source>
</evidence>
<reference evidence="18 19" key="1">
    <citation type="submission" date="2012-10" db="EMBL/GenBank/DDBJ databases">
        <authorList>
            <person name="Genoscope - CEA"/>
        </authorList>
    </citation>
    <scope>NUCLEOTIDE SEQUENCE [LARGE SCALE GENOMIC DNA]</scope>
    <source>
        <strain evidence="19">AM13 / DSM 14728</strain>
    </source>
</reference>
<comment type="catalytic activity">
    <reaction evidence="7 9 14">
        <text>(S)-4-amino-5-oxopentanoate + tRNA(Glu) + NADP(+) = L-glutamyl-tRNA(Glu) + NADPH + H(+)</text>
        <dbReference type="Rhea" id="RHEA:12344"/>
        <dbReference type="Rhea" id="RHEA-COMP:9663"/>
        <dbReference type="Rhea" id="RHEA-COMP:9680"/>
        <dbReference type="ChEBI" id="CHEBI:15378"/>
        <dbReference type="ChEBI" id="CHEBI:57501"/>
        <dbReference type="ChEBI" id="CHEBI:57783"/>
        <dbReference type="ChEBI" id="CHEBI:58349"/>
        <dbReference type="ChEBI" id="CHEBI:78442"/>
        <dbReference type="ChEBI" id="CHEBI:78520"/>
        <dbReference type="EC" id="1.2.1.70"/>
    </reaction>
</comment>
<evidence type="ECO:0000259" key="16">
    <source>
        <dbReference type="Pfam" id="PF01488"/>
    </source>
</evidence>
<feature type="binding site" evidence="9 11">
    <location>
        <position position="118"/>
    </location>
    <ligand>
        <name>substrate</name>
    </ligand>
</feature>
<dbReference type="EC" id="1.2.1.70" evidence="3 9"/>
<dbReference type="FunFam" id="3.40.50.720:FF:000031">
    <property type="entry name" value="Glutamyl-tRNA reductase"/>
    <property type="match status" value="1"/>
</dbReference>
<evidence type="ECO:0000259" key="17">
    <source>
        <dbReference type="Pfam" id="PF05201"/>
    </source>
</evidence>
<dbReference type="STRING" id="1121451.DESAM_22286"/>
<feature type="binding site" evidence="9 11">
    <location>
        <begin position="48"/>
        <end position="51"/>
    </location>
    <ligand>
        <name>substrate</name>
    </ligand>
</feature>
<dbReference type="SUPFAM" id="SSF51735">
    <property type="entry name" value="NAD(P)-binding Rossmann-fold domains"/>
    <property type="match status" value="1"/>
</dbReference>
<evidence type="ECO:0000313" key="19">
    <source>
        <dbReference type="Proteomes" id="UP000010808"/>
    </source>
</evidence>
<dbReference type="SUPFAM" id="SSF69742">
    <property type="entry name" value="Glutamyl tRNA-reductase catalytic, N-terminal domain"/>
    <property type="match status" value="1"/>
</dbReference>
<dbReference type="OrthoDB" id="110209at2"/>
<accession>L0RCP0</accession>
<feature type="binding site" evidence="9 12">
    <location>
        <begin position="187"/>
        <end position="192"/>
    </location>
    <ligand>
        <name>NADP(+)</name>
        <dbReference type="ChEBI" id="CHEBI:58349"/>
    </ligand>
</feature>
<keyword evidence="19" id="KW-1185">Reference proteome</keyword>
<comment type="function">
    <text evidence="9">Catalyzes the NADPH-dependent reduction of glutamyl-tRNA(Glu) to glutamate 1-semialdehyde (GSA).</text>
</comment>
<evidence type="ECO:0000259" key="15">
    <source>
        <dbReference type="Pfam" id="PF00745"/>
    </source>
</evidence>
<dbReference type="eggNOG" id="COG0373">
    <property type="taxonomic scope" value="Bacteria"/>
</dbReference>
<dbReference type="Pfam" id="PF01488">
    <property type="entry name" value="Shikimate_DH"/>
    <property type="match status" value="1"/>
</dbReference>
<dbReference type="InterPro" id="IPR036343">
    <property type="entry name" value="GluRdtase_N_sf"/>
</dbReference>
<evidence type="ECO:0000256" key="6">
    <source>
        <dbReference type="ARBA" id="ARBA00023244"/>
    </source>
</evidence>
<dbReference type="SUPFAM" id="SSF69075">
    <property type="entry name" value="Glutamyl tRNA-reductase dimerization domain"/>
    <property type="match status" value="1"/>
</dbReference>
<dbReference type="AlphaFoldDB" id="L0RCP0"/>
<dbReference type="InterPro" id="IPR018214">
    <property type="entry name" value="GluRdtase_CS"/>
</dbReference>
<dbReference type="FunFam" id="3.30.460.30:FF:000001">
    <property type="entry name" value="Glutamyl-tRNA reductase"/>
    <property type="match status" value="1"/>
</dbReference>
<dbReference type="InterPro" id="IPR006151">
    <property type="entry name" value="Shikm_DH/Glu-tRNA_Rdtase"/>
</dbReference>
<dbReference type="PATRIC" id="fig|1121451.3.peg.2506"/>
<keyword evidence="5 9" id="KW-0560">Oxidoreductase</keyword>
<organism evidence="18 19">
    <name type="scientific">Maridesulfovibrio hydrothermalis AM13 = DSM 14728</name>
    <dbReference type="NCBI Taxonomy" id="1121451"/>
    <lineage>
        <taxon>Bacteria</taxon>
        <taxon>Pseudomonadati</taxon>
        <taxon>Thermodesulfobacteriota</taxon>
        <taxon>Desulfovibrionia</taxon>
        <taxon>Desulfovibrionales</taxon>
        <taxon>Desulfovibrionaceae</taxon>
        <taxon>Maridesulfovibrio</taxon>
    </lineage>
</organism>
<dbReference type="HOGENOM" id="CLU_035113_2_2_7"/>
<evidence type="ECO:0000256" key="2">
    <source>
        <dbReference type="ARBA" id="ARBA00005916"/>
    </source>
</evidence>
<feature type="site" description="Important for activity" evidence="9 13">
    <location>
        <position position="97"/>
    </location>
</feature>
<feature type="domain" description="Tetrapyrrole biosynthesis glutamyl-tRNA reductase dimerisation" evidence="15">
    <location>
        <begin position="318"/>
        <end position="418"/>
    </location>
</feature>
<dbReference type="GO" id="GO:0050661">
    <property type="term" value="F:NADP binding"/>
    <property type="evidence" value="ECO:0007669"/>
    <property type="project" value="InterPro"/>
</dbReference>
<evidence type="ECO:0000256" key="10">
    <source>
        <dbReference type="PIRSR" id="PIRSR000445-1"/>
    </source>
</evidence>
<feature type="domain" description="Glutamyl-tRNA reductase N-terminal" evidence="17">
    <location>
        <begin position="8"/>
        <end position="154"/>
    </location>
</feature>
<dbReference type="Pfam" id="PF00745">
    <property type="entry name" value="GlutR_dimer"/>
    <property type="match status" value="1"/>
</dbReference>
<evidence type="ECO:0000256" key="8">
    <source>
        <dbReference type="ARBA" id="ARBA00068659"/>
    </source>
</evidence>
<evidence type="ECO:0000256" key="7">
    <source>
        <dbReference type="ARBA" id="ARBA00047464"/>
    </source>
</evidence>
<evidence type="ECO:0000256" key="1">
    <source>
        <dbReference type="ARBA" id="ARBA00005059"/>
    </source>
</evidence>
<comment type="miscellaneous">
    <text evidence="9">During catalysis, the active site Cys acts as a nucleophile attacking the alpha-carbonyl group of tRNA-bound glutamate with the formation of a thioester intermediate between enzyme and glutamate, and the concomitant release of tRNA(Glu). The thioester intermediate is finally reduced by direct hydride transfer from NADPH, to form the product GSA.</text>
</comment>
<keyword evidence="4 9" id="KW-0521">NADP</keyword>
<dbReference type="GO" id="GO:0008883">
    <property type="term" value="F:glutamyl-tRNA reductase activity"/>
    <property type="evidence" value="ECO:0007669"/>
    <property type="project" value="UniProtKB-UniRule"/>
</dbReference>
<dbReference type="Proteomes" id="UP000010808">
    <property type="component" value="Chromosome"/>
</dbReference>
<dbReference type="InterPro" id="IPR015896">
    <property type="entry name" value="4pyrrol_synth_GluRdtase_dimer"/>
</dbReference>
<dbReference type="PANTHER" id="PTHR43013:SF1">
    <property type="entry name" value="GLUTAMYL-TRNA REDUCTASE"/>
    <property type="match status" value="1"/>
</dbReference>
<name>L0RCP0_9BACT</name>
<protein>
    <recommendedName>
        <fullName evidence="8 9">Glutamyl-tRNA reductase</fullName>
        <shortName evidence="9">GluTR</shortName>
        <ecNumber evidence="3 9">1.2.1.70</ecNumber>
    </recommendedName>
</protein>
<dbReference type="InterPro" id="IPR015895">
    <property type="entry name" value="4pyrrol_synth_GluRdtase_N"/>
</dbReference>
<gene>
    <name evidence="9 18" type="primary">hemA</name>
    <name evidence="18" type="ORF">DESAM_22286</name>
</gene>
<feature type="binding site" evidence="9 11">
    <location>
        <position position="107"/>
    </location>
    <ligand>
        <name>substrate</name>
    </ligand>
</feature>
<evidence type="ECO:0000256" key="3">
    <source>
        <dbReference type="ARBA" id="ARBA00012970"/>
    </source>
</evidence>
<dbReference type="HAMAP" id="MF_00087">
    <property type="entry name" value="Glu_tRNA_reductase"/>
    <property type="match status" value="1"/>
</dbReference>
<dbReference type="UniPathway" id="UPA00251">
    <property type="reaction ID" value="UER00316"/>
</dbReference>
<proteinExistence type="inferred from homology"/>
<feature type="binding site" evidence="9 11">
    <location>
        <begin position="112"/>
        <end position="114"/>
    </location>
    <ligand>
        <name>substrate</name>
    </ligand>
</feature>
<evidence type="ECO:0000256" key="12">
    <source>
        <dbReference type="PIRSR" id="PIRSR000445-3"/>
    </source>
</evidence>
<comment type="domain">
    <text evidence="9">Possesses an unusual extended V-shaped dimeric structure with each monomer consisting of three distinct domains arranged along a curved 'spinal' alpha-helix. The N-terminal catalytic domain specifically recognizes the glutamate moiety of the substrate. The second domain is the NADPH-binding domain, and the third C-terminal domain is responsible for dimerization.</text>
</comment>
<keyword evidence="6 9" id="KW-0627">Porphyrin biosynthesis</keyword>
<evidence type="ECO:0000256" key="13">
    <source>
        <dbReference type="PIRSR" id="PIRSR000445-4"/>
    </source>
</evidence>
<evidence type="ECO:0000256" key="9">
    <source>
        <dbReference type="HAMAP-Rule" id="MF_00087"/>
    </source>
</evidence>
<dbReference type="InterPro" id="IPR036453">
    <property type="entry name" value="GluRdtase_dimer_dom_sf"/>
</dbReference>
<dbReference type="Gene3D" id="3.40.50.720">
    <property type="entry name" value="NAD(P)-binding Rossmann-like Domain"/>
    <property type="match status" value="1"/>
</dbReference>
<dbReference type="RefSeq" id="WP_015337153.1">
    <property type="nucleotide sequence ID" value="NC_020055.1"/>
</dbReference>
<evidence type="ECO:0000313" key="18">
    <source>
        <dbReference type="EMBL" id="CCO24553.1"/>
    </source>
</evidence>
<dbReference type="InterPro" id="IPR000343">
    <property type="entry name" value="4pyrrol_synth_GluRdtase"/>
</dbReference>
<dbReference type="GO" id="GO:0019353">
    <property type="term" value="P:protoporphyrinogen IX biosynthetic process from glutamate"/>
    <property type="evidence" value="ECO:0007669"/>
    <property type="project" value="TreeGrafter"/>
</dbReference>
<evidence type="ECO:0000256" key="14">
    <source>
        <dbReference type="RuleBase" id="RU000584"/>
    </source>
</evidence>
<comment type="similarity">
    <text evidence="2 9 14">Belongs to the glutamyl-tRNA reductase family.</text>
</comment>
<dbReference type="PIRSF" id="PIRSF000445">
    <property type="entry name" value="4pyrrol_synth_GluRdtase"/>
    <property type="match status" value="1"/>
</dbReference>
<dbReference type="Gene3D" id="3.30.460.30">
    <property type="entry name" value="Glutamyl-tRNA reductase, N-terminal domain"/>
    <property type="match status" value="1"/>
</dbReference>
<comment type="subunit">
    <text evidence="9">Homodimer.</text>
</comment>
<evidence type="ECO:0000256" key="5">
    <source>
        <dbReference type="ARBA" id="ARBA00023002"/>
    </source>
</evidence>
<dbReference type="PANTHER" id="PTHR43013">
    <property type="entry name" value="GLUTAMYL-TRNA REDUCTASE"/>
    <property type="match status" value="1"/>
</dbReference>
<sequence length="441" mass="49279">MDHNIYLIGLNHRSAGVDVRERYALTNVEEFEAGLLELGVREVMALSTCNRVEILVVCSGDITEKNILKYWAQRCCGSVSELDPNSYCHKDLKAVKHLFRVACSLDSMIVGEPQILGQLKDSYRSAVDAGAARVIINRMLHKAFFVAKRVRTETSIASSAVSISYAAVELAKKIFGELSGQRAMLIGAGEMAELAATHLLNSGVEKIAIANRTFARAEELANNMNGEAIPFENLYEHLQETDIIISSTGAPHAVITAKEMKQVLKKRKFKPMFFIDIAVPRDIDPDVNGLDNVYLYDIDDLKDVVEENMSQREDEAVKADSIVEFETLSFGNWINSLDLQPTIVDLFNRSENVAQKELAKTLKRLGDVDSKTHKALETMAMSIGKKLLHEPVVFLKRRTEEEGNADKFVDLARRMFNLDDDLIPPDAHCGRKKKVIHKDKG</sequence>
<feature type="active site" description="Nucleophile" evidence="9 10">
    <location>
        <position position="49"/>
    </location>
</feature>
<dbReference type="InterPro" id="IPR036291">
    <property type="entry name" value="NAD(P)-bd_dom_sf"/>
</dbReference>